<dbReference type="EMBL" id="CP065668">
    <property type="protein sequence ID" value="QPS07049.1"/>
    <property type="molecule type" value="Genomic_DNA"/>
</dbReference>
<proteinExistence type="predicted"/>
<gene>
    <name evidence="3" type="ORF">I6G66_22515</name>
    <name evidence="2" type="ORF">SGN30_29650</name>
</gene>
<dbReference type="PROSITE" id="PS51257">
    <property type="entry name" value="PROKAR_LIPOPROTEIN"/>
    <property type="match status" value="1"/>
</dbReference>
<protein>
    <recommendedName>
        <fullName evidence="5">Lipoprotein</fullName>
    </recommendedName>
</protein>
<organism evidence="3 4">
    <name type="scientific">Delftia acidovorans</name>
    <name type="common">Pseudomonas acidovorans</name>
    <name type="synonym">Comamonas acidovorans</name>
    <dbReference type="NCBI Taxonomy" id="80866"/>
    <lineage>
        <taxon>Bacteria</taxon>
        <taxon>Pseudomonadati</taxon>
        <taxon>Pseudomonadota</taxon>
        <taxon>Betaproteobacteria</taxon>
        <taxon>Burkholderiales</taxon>
        <taxon>Comamonadaceae</taxon>
        <taxon>Delftia</taxon>
    </lineage>
</organism>
<evidence type="ECO:0000313" key="2">
    <source>
        <dbReference type="EMBL" id="MDX4957607.1"/>
    </source>
</evidence>
<dbReference type="EMBL" id="JAWWMZ010000018">
    <property type="protein sequence ID" value="MDX4957607.1"/>
    <property type="molecule type" value="Genomic_DNA"/>
</dbReference>
<dbReference type="GeneID" id="24117485"/>
<sequence>MKNTLARLGLLAAVLTLSACASPILDDSQEYDYVLSCKLREDDPKRCEQQIRALCPVPAKAVTHKSRTVDPKDNAVTYVYQARCGD</sequence>
<dbReference type="Proteomes" id="UP000594778">
    <property type="component" value="Chromosome"/>
</dbReference>
<dbReference type="Proteomes" id="UP001287445">
    <property type="component" value="Unassembled WGS sequence"/>
</dbReference>
<evidence type="ECO:0000313" key="3">
    <source>
        <dbReference type="EMBL" id="QPS07049.1"/>
    </source>
</evidence>
<name>A0A080NVC9_DELAC</name>
<keyword evidence="1" id="KW-0732">Signal</keyword>
<dbReference type="AlphaFoldDB" id="A0A080NVC9"/>
<evidence type="ECO:0000313" key="4">
    <source>
        <dbReference type="Proteomes" id="UP000594778"/>
    </source>
</evidence>
<evidence type="ECO:0008006" key="5">
    <source>
        <dbReference type="Google" id="ProtNLM"/>
    </source>
</evidence>
<feature type="chain" id="PRO_5014217292" description="Lipoprotein" evidence="1">
    <location>
        <begin position="22"/>
        <end position="86"/>
    </location>
</feature>
<dbReference type="RefSeq" id="WP_012202359.1">
    <property type="nucleotide sequence ID" value="NZ_CAGKLB010000070.1"/>
</dbReference>
<evidence type="ECO:0000256" key="1">
    <source>
        <dbReference type="SAM" id="SignalP"/>
    </source>
</evidence>
<reference evidence="2" key="2">
    <citation type="submission" date="2023-11" db="EMBL/GenBank/DDBJ databases">
        <title>Identification and selenium tolerance of Delftia acidovorans R3-25.</title>
        <authorList>
            <person name="Zhang S."/>
            <person name="Liu Y."/>
            <person name="Guo Y."/>
        </authorList>
    </citation>
    <scope>NUCLEOTIDE SEQUENCE</scope>
    <source>
        <strain evidence="2">R3-25</strain>
    </source>
</reference>
<feature type="signal peptide" evidence="1">
    <location>
        <begin position="1"/>
        <end position="21"/>
    </location>
</feature>
<accession>A0A080NVC9</accession>
<reference evidence="3 4" key="1">
    <citation type="submission" date="2020-12" db="EMBL/GenBank/DDBJ databases">
        <title>FDA dAtabase for Regulatory Grade micrObial Sequences (FDA-ARGOS): Supporting development and validation of Infectious Disease Dx tests.</title>
        <authorList>
            <person name="Sproer C."/>
            <person name="Gronow S."/>
            <person name="Severitt S."/>
            <person name="Schroder I."/>
            <person name="Tallon L."/>
            <person name="Sadzewicz L."/>
            <person name="Zhao X."/>
            <person name="Boylan J."/>
            <person name="Ott S."/>
            <person name="Bowen H."/>
            <person name="Vavikolanu K."/>
            <person name="Mehta A."/>
            <person name="Aluvathingal J."/>
            <person name="Nadendla S."/>
            <person name="Lowell S."/>
            <person name="Myers T."/>
            <person name="Yan Y."/>
            <person name="Sichtig H."/>
        </authorList>
    </citation>
    <scope>NUCLEOTIDE SEQUENCE [LARGE SCALE GENOMIC DNA]</scope>
    <source>
        <strain evidence="3 4">FDAARGOS_909</strain>
    </source>
</reference>